<keyword evidence="3" id="KW-0378">Hydrolase</keyword>
<evidence type="ECO:0000313" key="3">
    <source>
        <dbReference type="EMBL" id="MFC5025871.1"/>
    </source>
</evidence>
<dbReference type="SUPFAM" id="SSF81923">
    <property type="entry name" value="Double Clp-N motif"/>
    <property type="match status" value="2"/>
</dbReference>
<dbReference type="InterPro" id="IPR036628">
    <property type="entry name" value="Clp_N_dom_sf"/>
</dbReference>
<accession>A0ABV9XKK8</accession>
<dbReference type="InterPro" id="IPR004176">
    <property type="entry name" value="Clp_R_N"/>
</dbReference>
<dbReference type="Gene3D" id="1.10.1780.10">
    <property type="entry name" value="Clp, N-terminal domain"/>
    <property type="match status" value="1"/>
</dbReference>
<dbReference type="Proteomes" id="UP001595829">
    <property type="component" value="Unassembled WGS sequence"/>
</dbReference>
<dbReference type="EMBL" id="JBHSJD010000024">
    <property type="protein sequence ID" value="MFC5025871.1"/>
    <property type="molecule type" value="Genomic_DNA"/>
</dbReference>
<sequence length="187" mass="19667">MFERFTRAAKAVVTGAVTQAERAGSGTVTEEHLLLSLLDLEGTPSSSAFAALGIRARRASVEAALAEARRRGGLTRADSDALAGLGIDVTEIVSRVEATHGEGALAGDRKDRRWWSGSRPTFSRPAKDVLEKSLRIALGRRDREIGDAHLLLALAARPGVVADVLADHGATYGALEQALFTPASKAG</sequence>
<dbReference type="PROSITE" id="PS51903">
    <property type="entry name" value="CLP_R"/>
    <property type="match status" value="1"/>
</dbReference>
<name>A0ABV9XKK8_9ACTN</name>
<dbReference type="GO" id="GO:0008233">
    <property type="term" value="F:peptidase activity"/>
    <property type="evidence" value="ECO:0007669"/>
    <property type="project" value="UniProtKB-KW"/>
</dbReference>
<keyword evidence="3" id="KW-0645">Protease</keyword>
<organism evidence="3 4">
    <name type="scientific">Streptomyces coeruleoprunus</name>
    <dbReference type="NCBI Taxonomy" id="285563"/>
    <lineage>
        <taxon>Bacteria</taxon>
        <taxon>Bacillati</taxon>
        <taxon>Actinomycetota</taxon>
        <taxon>Actinomycetes</taxon>
        <taxon>Kitasatosporales</taxon>
        <taxon>Streptomycetaceae</taxon>
        <taxon>Streptomyces</taxon>
    </lineage>
</organism>
<proteinExistence type="predicted"/>
<evidence type="ECO:0000313" key="4">
    <source>
        <dbReference type="Proteomes" id="UP001595829"/>
    </source>
</evidence>
<protein>
    <submittedName>
        <fullName evidence="3">Clp protease N-terminal domain-containing protein</fullName>
    </submittedName>
</protein>
<keyword evidence="1" id="KW-0677">Repeat</keyword>
<comment type="caution">
    <text evidence="3">The sequence shown here is derived from an EMBL/GenBank/DDBJ whole genome shotgun (WGS) entry which is preliminary data.</text>
</comment>
<reference evidence="4" key="1">
    <citation type="journal article" date="2019" name="Int. J. Syst. Evol. Microbiol.">
        <title>The Global Catalogue of Microorganisms (GCM) 10K type strain sequencing project: providing services to taxonomists for standard genome sequencing and annotation.</title>
        <authorList>
            <consortium name="The Broad Institute Genomics Platform"/>
            <consortium name="The Broad Institute Genome Sequencing Center for Infectious Disease"/>
            <person name="Wu L."/>
            <person name="Ma J."/>
        </authorList>
    </citation>
    <scope>NUCLEOTIDE SEQUENCE [LARGE SCALE GENOMIC DNA]</scope>
    <source>
        <strain evidence="4">CGMCC 4.1648</strain>
    </source>
</reference>
<dbReference type="GO" id="GO:0006508">
    <property type="term" value="P:proteolysis"/>
    <property type="evidence" value="ECO:0007669"/>
    <property type="project" value="UniProtKB-KW"/>
</dbReference>
<gene>
    <name evidence="3" type="ORF">ACFPM3_27455</name>
</gene>
<feature type="domain" description="Clp R" evidence="2">
    <location>
        <begin position="2"/>
        <end position="187"/>
    </location>
</feature>
<dbReference type="RefSeq" id="WP_345689190.1">
    <property type="nucleotide sequence ID" value="NZ_BAABIT010000001.1"/>
</dbReference>
<evidence type="ECO:0000256" key="1">
    <source>
        <dbReference type="PROSITE-ProRule" id="PRU01251"/>
    </source>
</evidence>
<keyword evidence="4" id="KW-1185">Reference proteome</keyword>
<dbReference type="Pfam" id="PF02861">
    <property type="entry name" value="Clp_N"/>
    <property type="match status" value="2"/>
</dbReference>
<evidence type="ECO:0000259" key="2">
    <source>
        <dbReference type="PROSITE" id="PS51903"/>
    </source>
</evidence>